<evidence type="ECO:0000313" key="2">
    <source>
        <dbReference type="Proteomes" id="UP000281553"/>
    </source>
</evidence>
<accession>A0A3P7QXR4</accession>
<protein>
    <submittedName>
        <fullName evidence="1">Uncharacterized protein</fullName>
    </submittedName>
</protein>
<reference evidence="1 2" key="1">
    <citation type="submission" date="2018-11" db="EMBL/GenBank/DDBJ databases">
        <authorList>
            <consortium name="Pathogen Informatics"/>
        </authorList>
    </citation>
    <scope>NUCLEOTIDE SEQUENCE [LARGE SCALE GENOMIC DNA]</scope>
</reference>
<evidence type="ECO:0000313" key="1">
    <source>
        <dbReference type="EMBL" id="VDN36682.1"/>
    </source>
</evidence>
<keyword evidence="2" id="KW-1185">Reference proteome</keyword>
<dbReference type="OrthoDB" id="7361460at2759"/>
<dbReference type="Proteomes" id="UP000281553">
    <property type="component" value="Unassembled WGS sequence"/>
</dbReference>
<gene>
    <name evidence="1" type="ORF">DILT_LOCUS17098</name>
</gene>
<proteinExistence type="predicted"/>
<name>A0A3P7QXR4_DIBLA</name>
<sequence length="93" mass="10366">MLIEHLTFGDILSVAPAVMAQADNLKNLIQRAQAEVLVREALQELDVWGAGAVFSLTSYTDSRKQRVPLITDWKNVVTQVNKLSAYKKQHSSV</sequence>
<dbReference type="EMBL" id="UYRU01089339">
    <property type="protein sequence ID" value="VDN36682.1"/>
    <property type="molecule type" value="Genomic_DNA"/>
</dbReference>
<organism evidence="1 2">
    <name type="scientific">Dibothriocephalus latus</name>
    <name type="common">Fish tapeworm</name>
    <name type="synonym">Diphyllobothrium latum</name>
    <dbReference type="NCBI Taxonomy" id="60516"/>
    <lineage>
        <taxon>Eukaryota</taxon>
        <taxon>Metazoa</taxon>
        <taxon>Spiralia</taxon>
        <taxon>Lophotrochozoa</taxon>
        <taxon>Platyhelminthes</taxon>
        <taxon>Cestoda</taxon>
        <taxon>Eucestoda</taxon>
        <taxon>Diphyllobothriidea</taxon>
        <taxon>Diphyllobothriidae</taxon>
        <taxon>Dibothriocephalus</taxon>
    </lineage>
</organism>
<dbReference type="AlphaFoldDB" id="A0A3P7QXR4"/>